<gene>
    <name evidence="2" type="ORF">SDC9_152399</name>
</gene>
<organism evidence="2">
    <name type="scientific">bioreactor metagenome</name>
    <dbReference type="NCBI Taxonomy" id="1076179"/>
    <lineage>
        <taxon>unclassified sequences</taxon>
        <taxon>metagenomes</taxon>
        <taxon>ecological metagenomes</taxon>
    </lineage>
</organism>
<evidence type="ECO:0000313" key="2">
    <source>
        <dbReference type="EMBL" id="MPN05149.1"/>
    </source>
</evidence>
<sequence length="167" mass="17748">MHHGESHSGCLVCLHRIGRQHTFAQPDASGLDMAQGSRRAGPHQQSLRVGPPAQVDSVTEKRDRRVKPAELPPGVHGDEQAGGGCAQHLGRLLLVLVDVAGFDGGHPLAGRRDGLTHRAHLVGVIAPLGTKQLRHQDRRAPALVIGDGGGQQQFAERASVRRGVVVQ</sequence>
<proteinExistence type="predicted"/>
<feature type="region of interest" description="Disordered" evidence="1">
    <location>
        <begin position="27"/>
        <end position="81"/>
    </location>
</feature>
<protein>
    <submittedName>
        <fullName evidence="2">Uncharacterized protein</fullName>
    </submittedName>
</protein>
<accession>A0A645EVB9</accession>
<feature type="compositionally biased region" description="Basic and acidic residues" evidence="1">
    <location>
        <begin position="58"/>
        <end position="68"/>
    </location>
</feature>
<dbReference type="EMBL" id="VSSQ01051064">
    <property type="protein sequence ID" value="MPN05149.1"/>
    <property type="molecule type" value="Genomic_DNA"/>
</dbReference>
<name>A0A645EVB9_9ZZZZ</name>
<comment type="caution">
    <text evidence="2">The sequence shown here is derived from an EMBL/GenBank/DDBJ whole genome shotgun (WGS) entry which is preliminary data.</text>
</comment>
<dbReference type="AlphaFoldDB" id="A0A645EVB9"/>
<reference evidence="2" key="1">
    <citation type="submission" date="2019-08" db="EMBL/GenBank/DDBJ databases">
        <authorList>
            <person name="Kucharzyk K."/>
            <person name="Murdoch R.W."/>
            <person name="Higgins S."/>
            <person name="Loffler F."/>
        </authorList>
    </citation>
    <scope>NUCLEOTIDE SEQUENCE</scope>
</reference>
<evidence type="ECO:0000256" key="1">
    <source>
        <dbReference type="SAM" id="MobiDB-lite"/>
    </source>
</evidence>